<feature type="transmembrane region" description="Helical" evidence="2">
    <location>
        <begin position="101"/>
        <end position="122"/>
    </location>
</feature>
<reference evidence="4" key="1">
    <citation type="submission" date="2025-08" db="UniProtKB">
        <authorList>
            <consortium name="RefSeq"/>
        </authorList>
    </citation>
    <scope>IDENTIFICATION</scope>
    <source>
        <tissue evidence="4">Whole organism</tissue>
    </source>
</reference>
<dbReference type="KEGG" id="hazt:108677694"/>
<feature type="compositionally biased region" description="Low complexity" evidence="1">
    <location>
        <begin position="212"/>
        <end position="230"/>
    </location>
</feature>
<evidence type="ECO:0000313" key="3">
    <source>
        <dbReference type="Proteomes" id="UP000694843"/>
    </source>
</evidence>
<feature type="region of interest" description="Disordered" evidence="1">
    <location>
        <begin position="184"/>
        <end position="234"/>
    </location>
</feature>
<feature type="transmembrane region" description="Helical" evidence="2">
    <location>
        <begin position="67"/>
        <end position="89"/>
    </location>
</feature>
<feature type="compositionally biased region" description="Low complexity" evidence="1">
    <location>
        <begin position="287"/>
        <end position="305"/>
    </location>
</feature>
<dbReference type="RefSeq" id="XP_018021452.2">
    <property type="nucleotide sequence ID" value="XM_018165963.2"/>
</dbReference>
<proteinExistence type="predicted"/>
<evidence type="ECO:0000313" key="4">
    <source>
        <dbReference type="RefSeq" id="XP_018021452.2"/>
    </source>
</evidence>
<accession>A0A8B7P6C9</accession>
<protein>
    <submittedName>
        <fullName evidence="4">Uncharacterized protein LOC108677694</fullName>
    </submittedName>
</protein>
<feature type="region of interest" description="Disordered" evidence="1">
    <location>
        <begin position="283"/>
        <end position="305"/>
    </location>
</feature>
<keyword evidence="2" id="KW-0472">Membrane</keyword>
<feature type="compositionally biased region" description="Polar residues" evidence="1">
    <location>
        <begin position="184"/>
        <end position="194"/>
    </location>
</feature>
<dbReference type="GeneID" id="108677694"/>
<keyword evidence="3" id="KW-1185">Reference proteome</keyword>
<gene>
    <name evidence="4" type="primary">LOC108677694</name>
</gene>
<evidence type="ECO:0000256" key="1">
    <source>
        <dbReference type="SAM" id="MobiDB-lite"/>
    </source>
</evidence>
<keyword evidence="2" id="KW-0812">Transmembrane</keyword>
<dbReference type="Proteomes" id="UP000694843">
    <property type="component" value="Unplaced"/>
</dbReference>
<evidence type="ECO:0000256" key="2">
    <source>
        <dbReference type="SAM" id="Phobius"/>
    </source>
</evidence>
<sequence>MVKMQAVQSAMAVRRQRNRWEEHKMAKIRRASGTSVSSTRDSQVSMDGKVFFNKKSENKTMYGQVTMFHVGIVFIVIGLMLVFTAIIPGYEDKNKKRKNDILGTGTVFVFIGAILTTVSRFISNNEERELNEYIQSRLARSKSGHRLARDIESCHVTPVRERRIKPHQNGVSMTTIVSETAFNTPEASNSSNAHGSKCASGQIPPLKPHGDSAASAAATASKATISPSASDDAALSRIVEEDEIECEIDGEMKTEIEISTEPIDSSSLMSITSSTFETQALLDRQNSQARRASKTSSKASFKSCS</sequence>
<dbReference type="OrthoDB" id="6360372at2759"/>
<name>A0A8B7P6C9_HYAAZ</name>
<keyword evidence="2" id="KW-1133">Transmembrane helix</keyword>
<organism evidence="3 4">
    <name type="scientific">Hyalella azteca</name>
    <name type="common">Amphipod</name>
    <dbReference type="NCBI Taxonomy" id="294128"/>
    <lineage>
        <taxon>Eukaryota</taxon>
        <taxon>Metazoa</taxon>
        <taxon>Ecdysozoa</taxon>
        <taxon>Arthropoda</taxon>
        <taxon>Crustacea</taxon>
        <taxon>Multicrustacea</taxon>
        <taxon>Malacostraca</taxon>
        <taxon>Eumalacostraca</taxon>
        <taxon>Peracarida</taxon>
        <taxon>Amphipoda</taxon>
        <taxon>Senticaudata</taxon>
        <taxon>Talitrida</taxon>
        <taxon>Talitroidea</taxon>
        <taxon>Hyalellidae</taxon>
        <taxon>Hyalella</taxon>
    </lineage>
</organism>
<dbReference type="AlphaFoldDB" id="A0A8B7P6C9"/>